<evidence type="ECO:0000256" key="1">
    <source>
        <dbReference type="SAM" id="MobiDB-lite"/>
    </source>
</evidence>
<dbReference type="EMBL" id="KZ293431">
    <property type="protein sequence ID" value="PBK68651.1"/>
    <property type="molecule type" value="Genomic_DNA"/>
</dbReference>
<dbReference type="Proteomes" id="UP000218334">
    <property type="component" value="Unassembled WGS sequence"/>
</dbReference>
<keyword evidence="3" id="KW-1185">Reference proteome</keyword>
<evidence type="ECO:0000313" key="2">
    <source>
        <dbReference type="EMBL" id="PBK68651.1"/>
    </source>
</evidence>
<feature type="region of interest" description="Disordered" evidence="1">
    <location>
        <begin position="121"/>
        <end position="157"/>
    </location>
</feature>
<accession>A0A2H3BCQ1</accession>
<name>A0A2H3BCQ1_9AGAR</name>
<evidence type="ECO:0000313" key="3">
    <source>
        <dbReference type="Proteomes" id="UP000218334"/>
    </source>
</evidence>
<reference evidence="3" key="1">
    <citation type="journal article" date="2017" name="Nat. Ecol. Evol.">
        <title>Genome expansion and lineage-specific genetic innovations in the forest pathogenic fungi Armillaria.</title>
        <authorList>
            <person name="Sipos G."/>
            <person name="Prasanna A.N."/>
            <person name="Walter M.C."/>
            <person name="O'Connor E."/>
            <person name="Balint B."/>
            <person name="Krizsan K."/>
            <person name="Kiss B."/>
            <person name="Hess J."/>
            <person name="Varga T."/>
            <person name="Slot J."/>
            <person name="Riley R."/>
            <person name="Boka B."/>
            <person name="Rigling D."/>
            <person name="Barry K."/>
            <person name="Lee J."/>
            <person name="Mihaltcheva S."/>
            <person name="LaButti K."/>
            <person name="Lipzen A."/>
            <person name="Waldron R."/>
            <person name="Moloney N.M."/>
            <person name="Sperisen C."/>
            <person name="Kredics L."/>
            <person name="Vagvoelgyi C."/>
            <person name="Patrignani A."/>
            <person name="Fitzpatrick D."/>
            <person name="Nagy I."/>
            <person name="Doyle S."/>
            <person name="Anderson J.B."/>
            <person name="Grigoriev I.V."/>
            <person name="Gueldener U."/>
            <person name="Muensterkoetter M."/>
            <person name="Nagy L.G."/>
        </authorList>
    </citation>
    <scope>NUCLEOTIDE SEQUENCE [LARGE SCALE GENOMIC DNA]</scope>
    <source>
        <strain evidence="3">28-4</strain>
    </source>
</reference>
<gene>
    <name evidence="2" type="ORF">ARMSODRAFT_1019269</name>
</gene>
<protein>
    <submittedName>
        <fullName evidence="2">Uncharacterized protein</fullName>
    </submittedName>
</protein>
<organism evidence="2 3">
    <name type="scientific">Armillaria solidipes</name>
    <dbReference type="NCBI Taxonomy" id="1076256"/>
    <lineage>
        <taxon>Eukaryota</taxon>
        <taxon>Fungi</taxon>
        <taxon>Dikarya</taxon>
        <taxon>Basidiomycota</taxon>
        <taxon>Agaricomycotina</taxon>
        <taxon>Agaricomycetes</taxon>
        <taxon>Agaricomycetidae</taxon>
        <taxon>Agaricales</taxon>
        <taxon>Marasmiineae</taxon>
        <taxon>Physalacriaceae</taxon>
        <taxon>Armillaria</taxon>
    </lineage>
</organism>
<proteinExistence type="predicted"/>
<sequence length="186" mass="21004">MLAVLKSFGYAIEQLDGTLSNIMTMQSDVREWFARLEIWSEKIARITPTLPIPSNLTPSQTIMHSLYFRLPPSPDNKNLPVPSETLLALYARSPRFLRQLSTSISKTLSSKTWKFGGSVKLRPLEEHGPNHTTRTKPLSSSPSSSRPDVFPSLRPPTRLLKCSNQPFWSFFFPGTATRMNDARPSK</sequence>
<dbReference type="AlphaFoldDB" id="A0A2H3BCQ1"/>
<feature type="compositionally biased region" description="Low complexity" evidence="1">
    <location>
        <begin position="137"/>
        <end position="152"/>
    </location>
</feature>